<dbReference type="AlphaFoldDB" id="A0A6J6TLU7"/>
<protein>
    <submittedName>
        <fullName evidence="3">Unannotated protein</fullName>
    </submittedName>
</protein>
<dbReference type="PANTHER" id="PTHR21343">
    <property type="entry name" value="DETHIOBIOTIN SYNTHETASE"/>
    <property type="match status" value="1"/>
</dbReference>
<evidence type="ECO:0000313" key="3">
    <source>
        <dbReference type="EMBL" id="CAB4748382.1"/>
    </source>
</evidence>
<feature type="domain" description="CobB/CobQ-like glutamine amidotransferase" evidence="2">
    <location>
        <begin position="7"/>
        <end position="196"/>
    </location>
</feature>
<keyword evidence="1" id="KW-0315">Glutamine amidotransferase</keyword>
<name>A0A6J6TLU7_9ZZZZ</name>
<dbReference type="GO" id="GO:0071555">
    <property type="term" value="P:cell wall organization"/>
    <property type="evidence" value="ECO:0007669"/>
    <property type="project" value="InterPro"/>
</dbReference>
<proteinExistence type="inferred from homology"/>
<dbReference type="InterPro" id="IPR029062">
    <property type="entry name" value="Class_I_gatase-like"/>
</dbReference>
<dbReference type="InterPro" id="IPR033949">
    <property type="entry name" value="CobQ_GATase1"/>
</dbReference>
<organism evidence="3">
    <name type="scientific">freshwater metagenome</name>
    <dbReference type="NCBI Taxonomy" id="449393"/>
    <lineage>
        <taxon>unclassified sequences</taxon>
        <taxon>metagenomes</taxon>
        <taxon>ecological metagenomes</taxon>
    </lineage>
</organism>
<dbReference type="GO" id="GO:0009236">
    <property type="term" value="P:cobalamin biosynthetic process"/>
    <property type="evidence" value="ECO:0007669"/>
    <property type="project" value="InterPro"/>
</dbReference>
<dbReference type="HAMAP" id="MF_02213">
    <property type="entry name" value="Lipid_II_synth_GatD"/>
    <property type="match status" value="1"/>
</dbReference>
<dbReference type="CDD" id="cd01750">
    <property type="entry name" value="GATase1_CobQ"/>
    <property type="match status" value="1"/>
</dbReference>
<dbReference type="EMBL" id="CAEZZD010000069">
    <property type="protein sequence ID" value="CAB4748382.1"/>
    <property type="molecule type" value="Genomic_DNA"/>
</dbReference>
<gene>
    <name evidence="3" type="ORF">UFOPK2824_00562</name>
</gene>
<dbReference type="InterPro" id="IPR043702">
    <property type="entry name" value="Lipid_II_synth_GatD"/>
</dbReference>
<dbReference type="SUPFAM" id="SSF52317">
    <property type="entry name" value="Class I glutamine amidotransferase-like"/>
    <property type="match status" value="1"/>
</dbReference>
<reference evidence="3" key="1">
    <citation type="submission" date="2020-05" db="EMBL/GenBank/DDBJ databases">
        <authorList>
            <person name="Chiriac C."/>
            <person name="Salcher M."/>
            <person name="Ghai R."/>
            <person name="Kavagutti S V."/>
        </authorList>
    </citation>
    <scope>NUCLEOTIDE SEQUENCE</scope>
</reference>
<accession>A0A6J6TLU7</accession>
<sequence>MKLSIIRLYHDLLGTYGDQGNAEVLIHRAKARDIDVELIEIAPNQIVPRSGNIYLLGGGEDGPQVAALEMLRADGGLNYAAAGGATVFAVCAGFQIIGSSLDSVEGKLNGLGLVDADTVYTNAPRSVGELVVQPTRGDLPVLTGFENHQGLTQLGPDMPALGSVLSGTGNGFNKTEGVWHGNVFGTYMHGPALARNPELADTVLQCAVGPMRPFTDSLAQELAAERRHTLTGN</sequence>
<dbReference type="InterPro" id="IPR011698">
    <property type="entry name" value="GATase_3"/>
</dbReference>
<evidence type="ECO:0000256" key="1">
    <source>
        <dbReference type="ARBA" id="ARBA00022962"/>
    </source>
</evidence>
<dbReference type="Pfam" id="PF07685">
    <property type="entry name" value="GATase_3"/>
    <property type="match status" value="1"/>
</dbReference>
<dbReference type="GO" id="GO:0004359">
    <property type="term" value="F:glutaminase activity"/>
    <property type="evidence" value="ECO:0007669"/>
    <property type="project" value="InterPro"/>
</dbReference>
<evidence type="ECO:0000259" key="2">
    <source>
        <dbReference type="Pfam" id="PF07685"/>
    </source>
</evidence>
<dbReference type="PANTHER" id="PTHR21343:SF9">
    <property type="entry name" value="LIPID II ISOGLUTAMINYL SYNTHASE (GLUTAMINE-HYDROLYZING) SUBUNIT GATD"/>
    <property type="match status" value="1"/>
</dbReference>
<dbReference type="Gene3D" id="3.40.50.880">
    <property type="match status" value="1"/>
</dbReference>
<dbReference type="PROSITE" id="PS51274">
    <property type="entry name" value="GATASE_COBBQ"/>
    <property type="match status" value="1"/>
</dbReference>